<dbReference type="InterPro" id="IPR050205">
    <property type="entry name" value="CDPK_Ser/Thr_kinases"/>
</dbReference>
<name>A0ABP0JTV3_9DINO</name>
<dbReference type="EMBL" id="CAXAMN010006513">
    <property type="protein sequence ID" value="CAK9017822.1"/>
    <property type="molecule type" value="Genomic_DNA"/>
</dbReference>
<dbReference type="SUPFAM" id="SSF56112">
    <property type="entry name" value="Protein kinase-like (PK-like)"/>
    <property type="match status" value="1"/>
</dbReference>
<evidence type="ECO:0000256" key="4">
    <source>
        <dbReference type="ARBA" id="ARBA00022777"/>
    </source>
</evidence>
<reference evidence="8 9" key="1">
    <citation type="submission" date="2024-02" db="EMBL/GenBank/DDBJ databases">
        <authorList>
            <person name="Chen Y."/>
            <person name="Shah S."/>
            <person name="Dougan E. K."/>
            <person name="Thang M."/>
            <person name="Chan C."/>
        </authorList>
    </citation>
    <scope>NUCLEOTIDE SEQUENCE [LARGE SCALE GENOMIC DNA]</scope>
</reference>
<dbReference type="InterPro" id="IPR000719">
    <property type="entry name" value="Prot_kinase_dom"/>
</dbReference>
<organism evidence="8 9">
    <name type="scientific">Durusdinium trenchii</name>
    <dbReference type="NCBI Taxonomy" id="1381693"/>
    <lineage>
        <taxon>Eukaryota</taxon>
        <taxon>Sar</taxon>
        <taxon>Alveolata</taxon>
        <taxon>Dinophyceae</taxon>
        <taxon>Suessiales</taxon>
        <taxon>Symbiodiniaceae</taxon>
        <taxon>Durusdinium</taxon>
    </lineage>
</organism>
<dbReference type="Pfam" id="PF00069">
    <property type="entry name" value="Pkinase"/>
    <property type="match status" value="1"/>
</dbReference>
<keyword evidence="5 6" id="KW-0067">ATP-binding</keyword>
<keyword evidence="3 6" id="KW-0547">Nucleotide-binding</keyword>
<dbReference type="SMART" id="SM00220">
    <property type="entry name" value="S_TKc"/>
    <property type="match status" value="1"/>
</dbReference>
<evidence type="ECO:0000256" key="2">
    <source>
        <dbReference type="ARBA" id="ARBA00022679"/>
    </source>
</evidence>
<feature type="domain" description="Protein kinase" evidence="7">
    <location>
        <begin position="80"/>
        <end position="374"/>
    </location>
</feature>
<dbReference type="Gene3D" id="1.10.510.10">
    <property type="entry name" value="Transferase(Phosphotransferase) domain 1"/>
    <property type="match status" value="1"/>
</dbReference>
<keyword evidence="1" id="KW-0723">Serine/threonine-protein kinase</keyword>
<gene>
    <name evidence="8" type="ORF">CCMP2556_LOCUS13011</name>
</gene>
<dbReference type="Proteomes" id="UP001642484">
    <property type="component" value="Unassembled WGS sequence"/>
</dbReference>
<protein>
    <recommendedName>
        <fullName evidence="7">Protein kinase domain-containing protein</fullName>
    </recommendedName>
</protein>
<sequence>MLADYSRERSFTIGGTTINPSTWRRWHLRIGGCCRWFCGSPVWPGGPETVELRRRYAEIEATYEGIITLEANGRGIDDYFTKSHVLGEGGFGTVWQATPTKRAVKALPALRMGQGYALKRVRLPLRDAEIEMISKSLLGVSTGRMLQFLKVIASPEATEEHVTRNLLRILEIPHTMHIAMELLEGPTLRDWLVQLENKPLPETLASELAKQMLKAVHFLHRSAGALHRDVKPQNFGFARPVVQDQPPTLQLFDMGMVHVLPEPVVEASARELYALGMGGTMHWIPPETWAGRSGACSDLWGVGLVVHVLLLRQLPFGLQHCEGRVAVWDAIRTGAVASSNANVSKEAMYILGQLLEKEPLLRATSSEALQCEWLNRSRASSDLRTPTPGARKTVAKAVQQRKVQLPVETERWEERSFWQSLMLQTSQWSKPD</sequence>
<evidence type="ECO:0000256" key="3">
    <source>
        <dbReference type="ARBA" id="ARBA00022741"/>
    </source>
</evidence>
<evidence type="ECO:0000259" key="7">
    <source>
        <dbReference type="PROSITE" id="PS50011"/>
    </source>
</evidence>
<proteinExistence type="predicted"/>
<comment type="caution">
    <text evidence="8">The sequence shown here is derived from an EMBL/GenBank/DDBJ whole genome shotgun (WGS) entry which is preliminary data.</text>
</comment>
<accession>A0ABP0JTV3</accession>
<evidence type="ECO:0000313" key="8">
    <source>
        <dbReference type="EMBL" id="CAK9017822.1"/>
    </source>
</evidence>
<dbReference type="PANTHER" id="PTHR24349">
    <property type="entry name" value="SERINE/THREONINE-PROTEIN KINASE"/>
    <property type="match status" value="1"/>
</dbReference>
<keyword evidence="2" id="KW-0808">Transferase</keyword>
<evidence type="ECO:0000256" key="1">
    <source>
        <dbReference type="ARBA" id="ARBA00022527"/>
    </source>
</evidence>
<dbReference type="CDD" id="cd00180">
    <property type="entry name" value="PKc"/>
    <property type="match status" value="1"/>
</dbReference>
<dbReference type="InterPro" id="IPR017441">
    <property type="entry name" value="Protein_kinase_ATP_BS"/>
</dbReference>
<dbReference type="PROSITE" id="PS00107">
    <property type="entry name" value="PROTEIN_KINASE_ATP"/>
    <property type="match status" value="1"/>
</dbReference>
<keyword evidence="9" id="KW-1185">Reference proteome</keyword>
<evidence type="ECO:0000256" key="5">
    <source>
        <dbReference type="ARBA" id="ARBA00022840"/>
    </source>
</evidence>
<dbReference type="PROSITE" id="PS50011">
    <property type="entry name" value="PROTEIN_KINASE_DOM"/>
    <property type="match status" value="1"/>
</dbReference>
<evidence type="ECO:0000313" key="9">
    <source>
        <dbReference type="Proteomes" id="UP001642484"/>
    </source>
</evidence>
<evidence type="ECO:0000256" key="6">
    <source>
        <dbReference type="PROSITE-ProRule" id="PRU10141"/>
    </source>
</evidence>
<dbReference type="InterPro" id="IPR011009">
    <property type="entry name" value="Kinase-like_dom_sf"/>
</dbReference>
<feature type="binding site" evidence="6">
    <location>
        <position position="119"/>
    </location>
    <ligand>
        <name>ATP</name>
        <dbReference type="ChEBI" id="CHEBI:30616"/>
    </ligand>
</feature>
<keyword evidence="4" id="KW-0418">Kinase</keyword>